<evidence type="ECO:0000256" key="1">
    <source>
        <dbReference type="ARBA" id="ARBA00022723"/>
    </source>
</evidence>
<evidence type="ECO:0000256" key="2">
    <source>
        <dbReference type="ARBA" id="ARBA00022771"/>
    </source>
</evidence>
<proteinExistence type="predicted"/>
<feature type="region of interest" description="Disordered" evidence="5">
    <location>
        <begin position="454"/>
        <end position="473"/>
    </location>
</feature>
<dbReference type="Pfam" id="PF10551">
    <property type="entry name" value="MULE"/>
    <property type="match status" value="1"/>
</dbReference>
<evidence type="ECO:0000313" key="7">
    <source>
        <dbReference type="Proteomes" id="UP001652660"/>
    </source>
</evidence>
<dbReference type="PROSITE" id="PS50966">
    <property type="entry name" value="ZF_SWIM"/>
    <property type="match status" value="1"/>
</dbReference>
<keyword evidence="3" id="KW-0862">Zinc</keyword>
<evidence type="ECO:0000256" key="5">
    <source>
        <dbReference type="SAM" id="MobiDB-lite"/>
    </source>
</evidence>
<evidence type="ECO:0000256" key="3">
    <source>
        <dbReference type="ARBA" id="ARBA00022833"/>
    </source>
</evidence>
<dbReference type="RefSeq" id="XP_027077057.1">
    <property type="nucleotide sequence ID" value="XM_027221256.1"/>
</dbReference>
<feature type="compositionally biased region" description="Polar residues" evidence="5">
    <location>
        <begin position="513"/>
        <end position="526"/>
    </location>
</feature>
<dbReference type="GeneID" id="113700817"/>
<feature type="compositionally biased region" description="Basic residues" evidence="5">
    <location>
        <begin position="493"/>
        <end position="511"/>
    </location>
</feature>
<keyword evidence="2 4" id="KW-0863">Zinc-finger</keyword>
<reference evidence="7" key="1">
    <citation type="journal article" date="2025" name="Foods">
        <title>Unveiling the Microbial Signatures of Arabica Coffee Cherries: Insights into Ripeness Specific Diversity, Functional Traits, and Implications for Quality and Safety.</title>
        <authorList>
            <consortium name="RefSeq"/>
            <person name="Tenea G.N."/>
            <person name="Cifuentes V."/>
            <person name="Reyes P."/>
            <person name="Cevallos-Vallejos M."/>
        </authorList>
    </citation>
    <scope>NUCLEOTIDE SEQUENCE [LARGE SCALE GENOMIC DNA]</scope>
</reference>
<evidence type="ECO:0000313" key="8">
    <source>
        <dbReference type="RefSeq" id="XP_027077057.1"/>
    </source>
</evidence>
<dbReference type="SMART" id="SM00575">
    <property type="entry name" value="ZnF_PMZ"/>
    <property type="match status" value="1"/>
</dbReference>
<reference evidence="8" key="2">
    <citation type="submission" date="2025-08" db="UniProtKB">
        <authorList>
            <consortium name="RefSeq"/>
        </authorList>
    </citation>
    <scope>IDENTIFICATION</scope>
    <source>
        <tissue evidence="8">Leaves</tissue>
    </source>
</reference>
<feature type="region of interest" description="Disordered" evidence="5">
    <location>
        <begin position="488"/>
        <end position="526"/>
    </location>
</feature>
<dbReference type="InterPro" id="IPR007527">
    <property type="entry name" value="Znf_SWIM"/>
</dbReference>
<dbReference type="Pfam" id="PF04434">
    <property type="entry name" value="SWIM"/>
    <property type="match status" value="1"/>
</dbReference>
<dbReference type="OrthoDB" id="687700at2759"/>
<dbReference type="PANTHER" id="PTHR31973:SF199">
    <property type="entry name" value="SWIM-TYPE DOMAIN-CONTAINING PROTEIN"/>
    <property type="match status" value="1"/>
</dbReference>
<keyword evidence="1" id="KW-0479">Metal-binding</keyword>
<dbReference type="Proteomes" id="UP001652660">
    <property type="component" value="Chromosome 7e"/>
</dbReference>
<feature type="domain" description="SWIM-type" evidence="6">
    <location>
        <begin position="378"/>
        <end position="410"/>
    </location>
</feature>
<dbReference type="GO" id="GO:0008270">
    <property type="term" value="F:zinc ion binding"/>
    <property type="evidence" value="ECO:0007669"/>
    <property type="project" value="UniProtKB-KW"/>
</dbReference>
<dbReference type="InterPro" id="IPR006564">
    <property type="entry name" value="Znf_PMZ"/>
</dbReference>
<evidence type="ECO:0000259" key="6">
    <source>
        <dbReference type="PROSITE" id="PS50966"/>
    </source>
</evidence>
<protein>
    <recommendedName>
        <fullName evidence="6">SWIM-type domain-containing protein</fullName>
    </recommendedName>
</protein>
<organism evidence="7 8">
    <name type="scientific">Coffea arabica</name>
    <name type="common">Arabian coffee</name>
    <dbReference type="NCBI Taxonomy" id="13443"/>
    <lineage>
        <taxon>Eukaryota</taxon>
        <taxon>Viridiplantae</taxon>
        <taxon>Streptophyta</taxon>
        <taxon>Embryophyta</taxon>
        <taxon>Tracheophyta</taxon>
        <taxon>Spermatophyta</taxon>
        <taxon>Magnoliopsida</taxon>
        <taxon>eudicotyledons</taxon>
        <taxon>Gunneridae</taxon>
        <taxon>Pentapetalae</taxon>
        <taxon>asterids</taxon>
        <taxon>lamiids</taxon>
        <taxon>Gentianales</taxon>
        <taxon>Rubiaceae</taxon>
        <taxon>Ixoroideae</taxon>
        <taxon>Gardenieae complex</taxon>
        <taxon>Bertiereae - Coffeeae clade</taxon>
        <taxon>Coffeeae</taxon>
        <taxon>Coffea</taxon>
    </lineage>
</organism>
<evidence type="ECO:0000256" key="4">
    <source>
        <dbReference type="PROSITE-ProRule" id="PRU00325"/>
    </source>
</evidence>
<dbReference type="PANTHER" id="PTHR31973">
    <property type="entry name" value="POLYPROTEIN, PUTATIVE-RELATED"/>
    <property type="match status" value="1"/>
</dbReference>
<dbReference type="InterPro" id="IPR018289">
    <property type="entry name" value="MULE_transposase_dom"/>
</dbReference>
<sequence>MKGDGGLEVRTFQKNHKCGFSYHNKSVKSGWVGRRYVGIFRENPRLDYFSFKNLVMKEHKCHLSRHQGYRAKKIAENLAKGSEMDQYNKLPQYINEIERSNPGSTVIMKLVDDYCDAGFLVACRPEFGLDGTFLKGSARGVLVTAVGVDPNNGMYLIAYAATERETKDSWIWFLTLLKEDLKIERDYEWTIMSDKQKGIIQACETVFSNATHRFCVKHMHSNMSSAGFKGAAMRKALWKAAKATTPIQFRRKMEAIAELDAEAANWLDDKNPAEWSRSHFSTYPKCDMLLNNICESFNSKILDAREESIVAMMESLRYFMMSRMKENRDRAREKWNNYADCPKIRKRMMENIDKVTYCVPYKSNEVNYEVADPYGEKYAVNIEEKTCSYRKWDLTGIPCYHAISAFWIAMKDPMEYVDDCYRVKTYLKCYEPCILPHHGEHDWVHVNVQPLLPPTYGRAPGRPKKQRRKSIDEVQEMKDKRVKVEGIGSTTKKTTRRAVKKAGKGTRRVGKKVTSSQHSQQATETSIISSAPVAEPNLHDLEFQIHMWHISANQLLPLLLHHLELGMFKFISDSPMW</sequence>
<name>A0A6P6TG96_COFAR</name>
<keyword evidence="7" id="KW-1185">Reference proteome</keyword>
<dbReference type="AlphaFoldDB" id="A0A6P6TG96"/>
<accession>A0A6P6TG96</accession>
<gene>
    <name evidence="8" type="primary">LOC113700817</name>
</gene>